<dbReference type="STRING" id="583355.Caka_0312"/>
<sequence length="158" mass="18224">MKTLCALLILASAYSFGQEFSFIDQFIQQNRESMMFEVTSGSSQRIHISCPVEVYEELYQDQNGYAAIMHLYQKTIEQNPSTNNGAIEKLLMLAILGEPTEEQRSLNKEKTKYLWAISRIRSEAVYAGFPKQIEDWKTWGSKLDARNKSIRAHMSEQD</sequence>
<feature type="chain" id="PRO_5003070813" evidence="1">
    <location>
        <begin position="18"/>
        <end position="158"/>
    </location>
</feature>
<keyword evidence="1" id="KW-0732">Signal</keyword>
<gene>
    <name evidence="2" type="ordered locus">Caka_0312</name>
</gene>
<dbReference type="AlphaFoldDB" id="D5EMD1"/>
<proteinExistence type="predicted"/>
<evidence type="ECO:0000256" key="1">
    <source>
        <dbReference type="SAM" id="SignalP"/>
    </source>
</evidence>
<accession>D5EMD1</accession>
<reference evidence="2 3" key="1">
    <citation type="journal article" date="2010" name="Stand. Genomic Sci.">
        <title>Complete genome sequence of Coraliomargarita akajimensis type strain (04OKA010-24).</title>
        <authorList>
            <person name="Mavromatis K."/>
            <person name="Abt B."/>
            <person name="Brambilla E."/>
            <person name="Lapidus A."/>
            <person name="Copeland A."/>
            <person name="Deshpande S."/>
            <person name="Nolan M."/>
            <person name="Lucas S."/>
            <person name="Tice H."/>
            <person name="Cheng J.F."/>
            <person name="Han C."/>
            <person name="Detter J.C."/>
            <person name="Woyke T."/>
            <person name="Goodwin L."/>
            <person name="Pitluck S."/>
            <person name="Held B."/>
            <person name="Brettin T."/>
            <person name="Tapia R."/>
            <person name="Ivanova N."/>
            <person name="Mikhailova N."/>
            <person name="Pati A."/>
            <person name="Liolios K."/>
            <person name="Chen A."/>
            <person name="Palaniappan K."/>
            <person name="Land M."/>
            <person name="Hauser L."/>
            <person name="Chang Y.J."/>
            <person name="Jeffries C.D."/>
            <person name="Rohde M."/>
            <person name="Goker M."/>
            <person name="Bristow J."/>
            <person name="Eisen J.A."/>
            <person name="Markowitz V."/>
            <person name="Hugenholtz P."/>
            <person name="Klenk H.P."/>
            <person name="Kyrpides N.C."/>
        </authorList>
    </citation>
    <scope>NUCLEOTIDE SEQUENCE [LARGE SCALE GENOMIC DNA]</scope>
    <source>
        <strain evidence="3">DSM 45221 / IAM 15411 / JCM 23193 / KCTC 12865</strain>
    </source>
</reference>
<dbReference type="KEGG" id="caa:Caka_0312"/>
<feature type="signal peptide" evidence="1">
    <location>
        <begin position="1"/>
        <end position="17"/>
    </location>
</feature>
<dbReference type="Proteomes" id="UP000000925">
    <property type="component" value="Chromosome"/>
</dbReference>
<protein>
    <submittedName>
        <fullName evidence="2">Uncharacterized protein</fullName>
    </submittedName>
</protein>
<dbReference type="EMBL" id="CP001998">
    <property type="protein sequence ID" value="ADE53337.1"/>
    <property type="molecule type" value="Genomic_DNA"/>
</dbReference>
<dbReference type="RefSeq" id="WP_013042063.1">
    <property type="nucleotide sequence ID" value="NC_014008.1"/>
</dbReference>
<organism evidence="2 3">
    <name type="scientific">Coraliomargarita akajimensis (strain DSM 45221 / IAM 15411 / JCM 23193 / KCTC 12865 / 04OKA010-24)</name>
    <dbReference type="NCBI Taxonomy" id="583355"/>
    <lineage>
        <taxon>Bacteria</taxon>
        <taxon>Pseudomonadati</taxon>
        <taxon>Verrucomicrobiota</taxon>
        <taxon>Opitutia</taxon>
        <taxon>Puniceicoccales</taxon>
        <taxon>Coraliomargaritaceae</taxon>
        <taxon>Coraliomargarita</taxon>
    </lineage>
</organism>
<evidence type="ECO:0000313" key="3">
    <source>
        <dbReference type="Proteomes" id="UP000000925"/>
    </source>
</evidence>
<name>D5EMD1_CORAD</name>
<evidence type="ECO:0000313" key="2">
    <source>
        <dbReference type="EMBL" id="ADE53337.1"/>
    </source>
</evidence>
<dbReference type="HOGENOM" id="CLU_1666430_0_0_0"/>
<keyword evidence="3" id="KW-1185">Reference proteome</keyword>